<dbReference type="Gene3D" id="3.30.1240.10">
    <property type="match status" value="1"/>
</dbReference>
<dbReference type="GO" id="GO:0000287">
    <property type="term" value="F:magnesium ion binding"/>
    <property type="evidence" value="ECO:0007669"/>
    <property type="project" value="TreeGrafter"/>
</dbReference>
<dbReference type="BioCyc" id="ECAT999415-HMP:GTTI-1250-MONOMER"/>
<gene>
    <name evidence="1" type="ORF">HMPREF9943_01216</name>
</gene>
<dbReference type="Proteomes" id="UP000011758">
    <property type="component" value="Unassembled WGS sequence"/>
</dbReference>
<dbReference type="SUPFAM" id="SSF56784">
    <property type="entry name" value="HAD-like"/>
    <property type="match status" value="1"/>
</dbReference>
<dbReference type="InterPro" id="IPR023214">
    <property type="entry name" value="HAD_sf"/>
</dbReference>
<sequence>MKYLFFDIDGTLIGKSRQITRKTLDKLFEIKNKGHHIFICTGRAPTSINGGSLEDVPSDGFIASAGGYIKIGDTMIFRNSIDPHILQEVLTLFVNHHVLYALETEKAIYQSPGVNEFFDMKHHREFGENVELQRFFELKRRAENRLSINDFNINKTTVAKVQFIAVNKFEFLDIVKYLSAYFNIVTFSSPDDDFINGELILRSCTKAHGVKRILDYLHGDIEETIGFGDSMNDYQMLEICHTSVVSKKAPSKVKALGTYFFNDPDQDGIAEILEQLNI</sequence>
<dbReference type="STRING" id="999415.HMPREF9943_01216"/>
<dbReference type="NCBIfam" id="TIGR01484">
    <property type="entry name" value="HAD-SF-IIB"/>
    <property type="match status" value="1"/>
</dbReference>
<dbReference type="eggNOG" id="COG0561">
    <property type="taxonomic scope" value="Bacteria"/>
</dbReference>
<keyword evidence="2" id="KW-1185">Reference proteome</keyword>
<dbReference type="PANTHER" id="PTHR10000">
    <property type="entry name" value="PHOSPHOSERINE PHOSPHATASE"/>
    <property type="match status" value="1"/>
</dbReference>
<evidence type="ECO:0000313" key="2">
    <source>
        <dbReference type="Proteomes" id="UP000011758"/>
    </source>
</evidence>
<proteinExistence type="predicted"/>
<protein>
    <submittedName>
        <fullName evidence="1">Cof-like hydrolase</fullName>
    </submittedName>
</protein>
<keyword evidence="1" id="KW-0378">Hydrolase</keyword>
<reference evidence="1 2" key="1">
    <citation type="submission" date="2013-02" db="EMBL/GenBank/DDBJ databases">
        <title>The Genome Sequence of Lactobacillus catenaformis F0143.</title>
        <authorList>
            <consortium name="The Broad Institute Genome Sequencing Platform"/>
            <person name="Earl A."/>
            <person name="Ward D."/>
            <person name="Feldgarden M."/>
            <person name="Gevers D."/>
            <person name="Izard J."/>
            <person name="Blanton J.M."/>
            <person name="Mathney J."/>
            <person name="Dewhirst F.E."/>
            <person name="Young S.K."/>
            <person name="Zeng Q."/>
            <person name="Gargeya S."/>
            <person name="Fitzgerald M."/>
            <person name="Haas B."/>
            <person name="Abouelleil A."/>
            <person name="Alvarado L."/>
            <person name="Arachchi H.M."/>
            <person name="Berlin A."/>
            <person name="Chapman S.B."/>
            <person name="Gearin G."/>
            <person name="Goldberg J."/>
            <person name="Griggs A."/>
            <person name="Gujja S."/>
            <person name="Hansen M."/>
            <person name="Heiman D."/>
            <person name="Howarth C."/>
            <person name="Larimer J."/>
            <person name="Lui A."/>
            <person name="MacDonald P.J.P."/>
            <person name="McCowen C."/>
            <person name="Montmayeur A."/>
            <person name="Murphy C."/>
            <person name="Neiman D."/>
            <person name="Pearson M."/>
            <person name="Priest M."/>
            <person name="Roberts A."/>
            <person name="Saif S."/>
            <person name="Shea T."/>
            <person name="Sisk P."/>
            <person name="Stolte C."/>
            <person name="Sykes S."/>
            <person name="Wortman J."/>
            <person name="Nusbaum C."/>
            <person name="Birren B."/>
        </authorList>
    </citation>
    <scope>NUCLEOTIDE SEQUENCE [LARGE SCALE GENOMIC DNA]</scope>
    <source>
        <strain evidence="1 2">OT 569</strain>
    </source>
</reference>
<dbReference type="Gene3D" id="3.40.50.1000">
    <property type="entry name" value="HAD superfamily/HAD-like"/>
    <property type="match status" value="1"/>
</dbReference>
<organism evidence="1 2">
    <name type="scientific">Eggerthia catenaformis OT 569 = DSM 20559</name>
    <dbReference type="NCBI Taxonomy" id="999415"/>
    <lineage>
        <taxon>Bacteria</taxon>
        <taxon>Bacillati</taxon>
        <taxon>Bacillota</taxon>
        <taxon>Erysipelotrichia</taxon>
        <taxon>Erysipelotrichales</taxon>
        <taxon>Coprobacillaceae</taxon>
        <taxon>Eggerthia</taxon>
    </lineage>
</organism>
<dbReference type="AlphaFoldDB" id="M2P8K0"/>
<dbReference type="GO" id="GO:0016791">
    <property type="term" value="F:phosphatase activity"/>
    <property type="evidence" value="ECO:0007669"/>
    <property type="project" value="TreeGrafter"/>
</dbReference>
<dbReference type="Pfam" id="PF08282">
    <property type="entry name" value="Hydrolase_3"/>
    <property type="match status" value="1"/>
</dbReference>
<dbReference type="OrthoDB" id="9810101at2"/>
<dbReference type="InterPro" id="IPR006379">
    <property type="entry name" value="HAD-SF_hydro_IIB"/>
</dbReference>
<dbReference type="InterPro" id="IPR036412">
    <property type="entry name" value="HAD-like_sf"/>
</dbReference>
<accession>M2P8K0</accession>
<dbReference type="RefSeq" id="WP_004803141.1">
    <property type="nucleotide sequence ID" value="NZ_KB446648.1"/>
</dbReference>
<comment type="caution">
    <text evidence="1">The sequence shown here is derived from an EMBL/GenBank/DDBJ whole genome shotgun (WGS) entry which is preliminary data.</text>
</comment>
<dbReference type="PANTHER" id="PTHR10000:SF25">
    <property type="entry name" value="PHOSPHATASE YKRA-RELATED"/>
    <property type="match status" value="1"/>
</dbReference>
<evidence type="ECO:0000313" key="1">
    <source>
        <dbReference type="EMBL" id="EMD16662.1"/>
    </source>
</evidence>
<name>M2P8K0_9FIRM</name>
<dbReference type="EMBL" id="AGEJ01000018">
    <property type="protein sequence ID" value="EMD16662.1"/>
    <property type="molecule type" value="Genomic_DNA"/>
</dbReference>
<dbReference type="GO" id="GO:0005829">
    <property type="term" value="C:cytosol"/>
    <property type="evidence" value="ECO:0007669"/>
    <property type="project" value="TreeGrafter"/>
</dbReference>